<proteinExistence type="predicted"/>
<reference evidence="3" key="1">
    <citation type="journal article" date="2019" name="Int. J. Syst. Evol. Microbiol.">
        <title>The Global Catalogue of Microorganisms (GCM) 10K type strain sequencing project: providing services to taxonomists for standard genome sequencing and annotation.</title>
        <authorList>
            <consortium name="The Broad Institute Genomics Platform"/>
            <consortium name="The Broad Institute Genome Sequencing Center for Infectious Disease"/>
            <person name="Wu L."/>
            <person name="Ma J."/>
        </authorList>
    </citation>
    <scope>NUCLEOTIDE SEQUENCE [LARGE SCALE GENOMIC DNA]</scope>
    <source>
        <strain evidence="3">JCM 17551</strain>
    </source>
</reference>
<sequence>MNNASQIQNSYRNNKPSQQGFTLIELIIVITIAGIVAVLAATIMGNQMQAFVDLTRRAELVDNAETAVRQITRDVRHALPNSVRITTNSGNQFLEFVPIIGAGRYRTAVGSGAGETDILDFSTSDSTFQLLGASSAYPTFDSSSRMVVYNIGQKTASGDPVDGANVYGNFVSASGGVPVLNSHVITDAGMSRTDDIVTITGGHQFAFESPQKRFYVVEDATSYICDISNQEILKHDGYSFGATQGDDINSPPLSLAAQKSTLVENVSACSFTYDAGNAQRSGLVTLRITLEDAGERVTLVHQIHVDNAP</sequence>
<evidence type="ECO:0008006" key="4">
    <source>
        <dbReference type="Google" id="ProtNLM"/>
    </source>
</evidence>
<evidence type="ECO:0000313" key="2">
    <source>
        <dbReference type="EMBL" id="GAA3929449.1"/>
    </source>
</evidence>
<dbReference type="EMBL" id="BAABBN010000007">
    <property type="protein sequence ID" value="GAA3929449.1"/>
    <property type="molecule type" value="Genomic_DNA"/>
</dbReference>
<protein>
    <recommendedName>
        <fullName evidence="4">Prepilin-type N-terminal cleavage/methylation domain-containing protein</fullName>
    </recommendedName>
</protein>
<feature type="transmembrane region" description="Helical" evidence="1">
    <location>
        <begin position="21"/>
        <end position="44"/>
    </location>
</feature>
<comment type="caution">
    <text evidence="2">The sequence shown here is derived from an EMBL/GenBank/DDBJ whole genome shotgun (WGS) entry which is preliminary data.</text>
</comment>
<keyword evidence="1" id="KW-0812">Transmembrane</keyword>
<dbReference type="SUPFAM" id="SSF54523">
    <property type="entry name" value="Pili subunits"/>
    <property type="match status" value="1"/>
</dbReference>
<dbReference type="RefSeq" id="WP_344799124.1">
    <property type="nucleotide sequence ID" value="NZ_BAABBN010000007.1"/>
</dbReference>
<dbReference type="Proteomes" id="UP001501565">
    <property type="component" value="Unassembled WGS sequence"/>
</dbReference>
<accession>A0ABP7MSR8</accession>
<evidence type="ECO:0000256" key="1">
    <source>
        <dbReference type="SAM" id="Phobius"/>
    </source>
</evidence>
<name>A0ABP7MSR8_9GAMM</name>
<dbReference type="InterPro" id="IPR012902">
    <property type="entry name" value="N_methyl_site"/>
</dbReference>
<organism evidence="2 3">
    <name type="scientific">Litoribacillus peritrichatus</name>
    <dbReference type="NCBI Taxonomy" id="718191"/>
    <lineage>
        <taxon>Bacteria</taxon>
        <taxon>Pseudomonadati</taxon>
        <taxon>Pseudomonadota</taxon>
        <taxon>Gammaproteobacteria</taxon>
        <taxon>Oceanospirillales</taxon>
        <taxon>Oceanospirillaceae</taxon>
        <taxon>Litoribacillus</taxon>
    </lineage>
</organism>
<dbReference type="InterPro" id="IPR045584">
    <property type="entry name" value="Pilin-like"/>
</dbReference>
<gene>
    <name evidence="2" type="ORF">GCM10022277_27500</name>
</gene>
<keyword evidence="3" id="KW-1185">Reference proteome</keyword>
<dbReference type="Gene3D" id="3.30.700.10">
    <property type="entry name" value="Glycoprotein, Type 4 Pilin"/>
    <property type="match status" value="1"/>
</dbReference>
<dbReference type="PROSITE" id="PS00409">
    <property type="entry name" value="PROKAR_NTER_METHYL"/>
    <property type="match status" value="1"/>
</dbReference>
<dbReference type="NCBIfam" id="TIGR02532">
    <property type="entry name" value="IV_pilin_GFxxxE"/>
    <property type="match status" value="1"/>
</dbReference>
<dbReference type="Pfam" id="PF07963">
    <property type="entry name" value="N_methyl"/>
    <property type="match status" value="1"/>
</dbReference>
<keyword evidence="1" id="KW-1133">Transmembrane helix</keyword>
<keyword evidence="1" id="KW-0472">Membrane</keyword>
<evidence type="ECO:0000313" key="3">
    <source>
        <dbReference type="Proteomes" id="UP001501565"/>
    </source>
</evidence>